<evidence type="ECO:0000313" key="3">
    <source>
        <dbReference type="EMBL" id="SDG42420.1"/>
    </source>
</evidence>
<dbReference type="SUPFAM" id="SSF53474">
    <property type="entry name" value="alpha/beta-Hydrolases"/>
    <property type="match status" value="1"/>
</dbReference>
<dbReference type="OrthoDB" id="9815441at2"/>
<reference evidence="4" key="1">
    <citation type="submission" date="2016-10" db="EMBL/GenBank/DDBJ databases">
        <authorList>
            <person name="Varghese N."/>
            <person name="Submissions S."/>
        </authorList>
    </citation>
    <scope>NUCLEOTIDE SEQUENCE [LARGE SCALE GENOMIC DNA]</scope>
    <source>
        <strain evidence="4">930I</strain>
    </source>
</reference>
<dbReference type="Pfam" id="PF00326">
    <property type="entry name" value="Peptidase_S9"/>
    <property type="match status" value="1"/>
</dbReference>
<dbReference type="InterPro" id="IPR029058">
    <property type="entry name" value="AB_hydrolase_fold"/>
</dbReference>
<evidence type="ECO:0000256" key="1">
    <source>
        <dbReference type="ARBA" id="ARBA00022801"/>
    </source>
</evidence>
<dbReference type="GO" id="GO:0008236">
    <property type="term" value="F:serine-type peptidase activity"/>
    <property type="evidence" value="ECO:0007669"/>
    <property type="project" value="InterPro"/>
</dbReference>
<organism evidence="3 4">
    <name type="scientific">Roseospirillum parvum</name>
    <dbReference type="NCBI Taxonomy" id="83401"/>
    <lineage>
        <taxon>Bacteria</taxon>
        <taxon>Pseudomonadati</taxon>
        <taxon>Pseudomonadota</taxon>
        <taxon>Alphaproteobacteria</taxon>
        <taxon>Rhodospirillales</taxon>
        <taxon>Rhodospirillaceae</taxon>
        <taxon>Roseospirillum</taxon>
    </lineage>
</organism>
<dbReference type="Gene3D" id="3.40.50.1820">
    <property type="entry name" value="alpha/beta hydrolase"/>
    <property type="match status" value="1"/>
</dbReference>
<dbReference type="InterPro" id="IPR050261">
    <property type="entry name" value="FrsA_esterase"/>
</dbReference>
<evidence type="ECO:0000313" key="4">
    <source>
        <dbReference type="Proteomes" id="UP000217076"/>
    </source>
</evidence>
<accession>A0A1G7U6N7</accession>
<keyword evidence="4" id="KW-1185">Reference proteome</keyword>
<dbReference type="GO" id="GO:0052689">
    <property type="term" value="F:carboxylic ester hydrolase activity"/>
    <property type="evidence" value="ECO:0007669"/>
    <property type="project" value="UniProtKB-ARBA"/>
</dbReference>
<keyword evidence="1" id="KW-0378">Hydrolase</keyword>
<dbReference type="InterPro" id="IPR001375">
    <property type="entry name" value="Peptidase_S9_cat"/>
</dbReference>
<dbReference type="EMBL" id="FNCV01000001">
    <property type="protein sequence ID" value="SDG42420.1"/>
    <property type="molecule type" value="Genomic_DNA"/>
</dbReference>
<proteinExistence type="predicted"/>
<name>A0A1G7U6N7_9PROT</name>
<dbReference type="RefSeq" id="WP_092614098.1">
    <property type="nucleotide sequence ID" value="NZ_FNCV01000001.1"/>
</dbReference>
<dbReference type="GO" id="GO:0006508">
    <property type="term" value="P:proteolysis"/>
    <property type="evidence" value="ECO:0007669"/>
    <property type="project" value="InterPro"/>
</dbReference>
<gene>
    <name evidence="3" type="ORF">SAMN05421742_101207</name>
</gene>
<evidence type="ECO:0000259" key="2">
    <source>
        <dbReference type="Pfam" id="PF00326"/>
    </source>
</evidence>
<dbReference type="STRING" id="83401.SAMN05421742_101207"/>
<dbReference type="Proteomes" id="UP000217076">
    <property type="component" value="Unassembled WGS sequence"/>
</dbReference>
<dbReference type="AlphaFoldDB" id="A0A1G7U6N7"/>
<protein>
    <submittedName>
        <fullName evidence="3">Prolyl oligopeptidase family protein</fullName>
    </submittedName>
</protein>
<sequence length="288" mass="30583">MDPLPPTLWFLGGLAGLALGRAAVHLAFRAPRLAETDCPADHGLAGGPVALPTLRGRTLRGFYIPPADTPGPAFCMIHGWGANASVMLPLAARLHGHDGRAVLLLAARNHGDSDADTFSSMPRFAEDLAAGLDWLKQRPEVDPGRLTVAGHSVGAAAALLCASRRDDVAGVVALSPFAHPNLVMRAYMERGHIPWTPIGRLISRYVEHIIGHRFDDIAPVATVRRIAAPVLIVHGRDDTVVPPWHAERIAENGPTARLVVLPGVDHYATDDLTPVADAIRAFPVGPAS</sequence>
<dbReference type="PANTHER" id="PTHR22946:SF9">
    <property type="entry name" value="POLYKETIDE TRANSFERASE AF380"/>
    <property type="match status" value="1"/>
</dbReference>
<feature type="domain" description="Peptidase S9 prolyl oligopeptidase catalytic" evidence="2">
    <location>
        <begin position="125"/>
        <end position="268"/>
    </location>
</feature>
<dbReference type="PANTHER" id="PTHR22946">
    <property type="entry name" value="DIENELACTONE HYDROLASE DOMAIN-CONTAINING PROTEIN-RELATED"/>
    <property type="match status" value="1"/>
</dbReference>